<evidence type="ECO:0000313" key="5">
    <source>
        <dbReference type="EMBL" id="OGK20847.1"/>
    </source>
</evidence>
<dbReference type="GO" id="GO:0016757">
    <property type="term" value="F:glycosyltransferase activity"/>
    <property type="evidence" value="ECO:0007669"/>
    <property type="project" value="UniProtKB-KW"/>
</dbReference>
<proteinExistence type="inferred from homology"/>
<gene>
    <name evidence="5" type="ORF">A2866_04940</name>
</gene>
<dbReference type="AlphaFoldDB" id="A0A1F7GPI9"/>
<dbReference type="SUPFAM" id="SSF53448">
    <property type="entry name" value="Nucleotide-diphospho-sugar transferases"/>
    <property type="match status" value="1"/>
</dbReference>
<evidence type="ECO:0000256" key="1">
    <source>
        <dbReference type="ARBA" id="ARBA00006739"/>
    </source>
</evidence>
<keyword evidence="2" id="KW-0328">Glycosyltransferase</keyword>
<organism evidence="5 6">
    <name type="scientific">Candidatus Roizmanbacteria bacterium RIFCSPHIGHO2_01_FULL_39_8</name>
    <dbReference type="NCBI Taxonomy" id="1802033"/>
    <lineage>
        <taxon>Bacteria</taxon>
        <taxon>Candidatus Roizmaniibacteriota</taxon>
    </lineage>
</organism>
<evidence type="ECO:0000313" key="6">
    <source>
        <dbReference type="Proteomes" id="UP000177026"/>
    </source>
</evidence>
<dbReference type="EMBL" id="MFZI01000028">
    <property type="protein sequence ID" value="OGK20847.1"/>
    <property type="molecule type" value="Genomic_DNA"/>
</dbReference>
<reference evidence="5 6" key="1">
    <citation type="journal article" date="2016" name="Nat. Commun.">
        <title>Thousands of microbial genomes shed light on interconnected biogeochemical processes in an aquifer system.</title>
        <authorList>
            <person name="Anantharaman K."/>
            <person name="Brown C.T."/>
            <person name="Hug L.A."/>
            <person name="Sharon I."/>
            <person name="Castelle C.J."/>
            <person name="Probst A.J."/>
            <person name="Thomas B.C."/>
            <person name="Singh A."/>
            <person name="Wilkins M.J."/>
            <person name="Karaoz U."/>
            <person name="Brodie E.L."/>
            <person name="Williams K.H."/>
            <person name="Hubbard S.S."/>
            <person name="Banfield J.F."/>
        </authorList>
    </citation>
    <scope>NUCLEOTIDE SEQUENCE [LARGE SCALE GENOMIC DNA]</scope>
</reference>
<dbReference type="InterPro" id="IPR029044">
    <property type="entry name" value="Nucleotide-diphossugar_trans"/>
</dbReference>
<name>A0A1F7GPI9_9BACT</name>
<dbReference type="PANTHER" id="PTHR43179">
    <property type="entry name" value="RHAMNOSYLTRANSFERASE WBBL"/>
    <property type="match status" value="1"/>
</dbReference>
<feature type="domain" description="Glycosyltransferase 2-like" evidence="4">
    <location>
        <begin position="7"/>
        <end position="132"/>
    </location>
</feature>
<accession>A0A1F7GPI9</accession>
<evidence type="ECO:0000256" key="3">
    <source>
        <dbReference type="ARBA" id="ARBA00022679"/>
    </source>
</evidence>
<sequence length="272" mass="31541">MPHKLAVITVVYENYTVLQDFLKSLEKQNNKNFTLFVVDLSKNKKSIKATPFETIIISGLNKGYAHGINIGLKKASESGIHFFCILNNDTYFEKDFIDMSMRSLLDHSSSIIGGKIYYAPGYEYHKDRYSKQDLGKVFWYAGGSIDWNHALTPHRGVDEVDRGQYDKVEETGFVNGALMLLDKSAIDKLGYWDETYFLYFEDSDFCIRAKRMGIKLIYDPRIILWHKNSQSTGGPGSKIHEKYQRINRLRFGIKYAPLKTKLHLIKQWLLRQ</sequence>
<dbReference type="Pfam" id="PF00535">
    <property type="entry name" value="Glycos_transf_2"/>
    <property type="match status" value="1"/>
</dbReference>
<comment type="caution">
    <text evidence="5">The sequence shown here is derived from an EMBL/GenBank/DDBJ whole genome shotgun (WGS) entry which is preliminary data.</text>
</comment>
<comment type="similarity">
    <text evidence="1">Belongs to the glycosyltransferase 2 family.</text>
</comment>
<dbReference type="Gene3D" id="3.90.550.10">
    <property type="entry name" value="Spore Coat Polysaccharide Biosynthesis Protein SpsA, Chain A"/>
    <property type="match status" value="1"/>
</dbReference>
<dbReference type="InterPro" id="IPR001173">
    <property type="entry name" value="Glyco_trans_2-like"/>
</dbReference>
<evidence type="ECO:0000259" key="4">
    <source>
        <dbReference type="Pfam" id="PF00535"/>
    </source>
</evidence>
<protein>
    <recommendedName>
        <fullName evidence="4">Glycosyltransferase 2-like domain-containing protein</fullName>
    </recommendedName>
</protein>
<keyword evidence="3" id="KW-0808">Transferase</keyword>
<dbReference type="Proteomes" id="UP000177026">
    <property type="component" value="Unassembled WGS sequence"/>
</dbReference>
<evidence type="ECO:0000256" key="2">
    <source>
        <dbReference type="ARBA" id="ARBA00022676"/>
    </source>
</evidence>
<dbReference type="PANTHER" id="PTHR43179:SF12">
    <property type="entry name" value="GALACTOFURANOSYLTRANSFERASE GLFT2"/>
    <property type="match status" value="1"/>
</dbReference>